<reference evidence="2 3" key="1">
    <citation type="journal article" date="2015" name="Genome Announc.">
        <title>Draft Genome Sequence of Filamentous Marine Cyanobacterium Lyngbya confervoides Strain BDU141951.</title>
        <authorList>
            <person name="Chandrababunaidu M.M."/>
            <person name="Sen D."/>
            <person name="Tripathy S."/>
        </authorList>
    </citation>
    <scope>NUCLEOTIDE SEQUENCE [LARGE SCALE GENOMIC DNA]</scope>
    <source>
        <strain evidence="2 3">BDU141951</strain>
    </source>
</reference>
<dbReference type="CDD" id="cd03784">
    <property type="entry name" value="GT1_Gtf-like"/>
    <property type="match status" value="1"/>
</dbReference>
<dbReference type="Gene3D" id="3.40.50.2000">
    <property type="entry name" value="Glycogen Phosphorylase B"/>
    <property type="match status" value="2"/>
</dbReference>
<dbReference type="RefSeq" id="WP_166282982.1">
    <property type="nucleotide sequence ID" value="NZ_JTHE03000087.1"/>
</dbReference>
<name>A0ABD4T6E7_9CYAN</name>
<proteinExistence type="predicted"/>
<dbReference type="SUPFAM" id="SSF53756">
    <property type="entry name" value="UDP-Glycosyltransferase/glycogen phosphorylase"/>
    <property type="match status" value="1"/>
</dbReference>
<dbReference type="FunFam" id="3.40.50.2000:FF:000072">
    <property type="entry name" value="Glycosyl transferase"/>
    <property type="match status" value="1"/>
</dbReference>
<dbReference type="GO" id="GO:0016758">
    <property type="term" value="F:hexosyltransferase activity"/>
    <property type="evidence" value="ECO:0007669"/>
    <property type="project" value="UniProtKB-ARBA"/>
</dbReference>
<dbReference type="AlphaFoldDB" id="A0ABD4T6E7"/>
<protein>
    <submittedName>
        <fullName evidence="2">Glycosyltransferase</fullName>
    </submittedName>
</protein>
<dbReference type="EMBL" id="JTHE03000087">
    <property type="protein sequence ID" value="MCM1984060.1"/>
    <property type="molecule type" value="Genomic_DNA"/>
</dbReference>
<evidence type="ECO:0000313" key="3">
    <source>
        <dbReference type="Proteomes" id="UP000031561"/>
    </source>
</evidence>
<comment type="caution">
    <text evidence="2">The sequence shown here is derived from an EMBL/GenBank/DDBJ whole genome shotgun (WGS) entry which is preliminary data.</text>
</comment>
<evidence type="ECO:0000256" key="1">
    <source>
        <dbReference type="SAM" id="MobiDB-lite"/>
    </source>
</evidence>
<accession>A0ABD4T6E7</accession>
<dbReference type="InterPro" id="IPR050426">
    <property type="entry name" value="Glycosyltransferase_28"/>
</dbReference>
<feature type="region of interest" description="Disordered" evidence="1">
    <location>
        <begin position="421"/>
        <end position="440"/>
    </location>
</feature>
<dbReference type="InterPro" id="IPR002213">
    <property type="entry name" value="UDP_glucos_trans"/>
</dbReference>
<organism evidence="2 3">
    <name type="scientific">Lyngbya confervoides BDU141951</name>
    <dbReference type="NCBI Taxonomy" id="1574623"/>
    <lineage>
        <taxon>Bacteria</taxon>
        <taxon>Bacillati</taxon>
        <taxon>Cyanobacteriota</taxon>
        <taxon>Cyanophyceae</taxon>
        <taxon>Oscillatoriophycideae</taxon>
        <taxon>Oscillatoriales</taxon>
        <taxon>Microcoleaceae</taxon>
        <taxon>Lyngbya</taxon>
    </lineage>
</organism>
<sequence length="440" mass="47601">MTHIGLICPAASGHLNPMTSLGYALKQRGHRVTLVGIPDGMPQAEAAGLEFQAIGEREFPAGSNVVFFDRLGKLSGLAASRYTVQLFTQLTATLLQELPSAVKAADLELLLIDQNSFGGPSVAQSLDLPYISVACALMLNPDPNVPPFITSWRYHPATWARLRNQWSHHLLSRWIRPIQSLIADYRQQWNLPLNPREDFSPFAQLCQEPAEFEFPRQHLPACFHFTGPYASRASRATVEFPFDRLTNQPLIYASLGTLQNRLLHLFEAIAAACQGLAVQLVIALGGGASPEDLPPLPGQPIVVGYAPQLELLERATLTITHAGMNTTLESLSCGVPMVALPITNDQPGVAARIAWTGTGEVVPIKQLTVAKLRAAIVKVLGDPSYRDNARRLQNAIQRAGGLERAADIVEQVIQTQKPVLAAPSAAASAPLPPNGRGSNR</sequence>
<dbReference type="PANTHER" id="PTHR48050">
    <property type="entry name" value="STEROL 3-BETA-GLUCOSYLTRANSFERASE"/>
    <property type="match status" value="1"/>
</dbReference>
<dbReference type="GO" id="GO:0017000">
    <property type="term" value="P:antibiotic biosynthetic process"/>
    <property type="evidence" value="ECO:0007669"/>
    <property type="project" value="UniProtKB-ARBA"/>
</dbReference>
<dbReference type="Pfam" id="PF00201">
    <property type="entry name" value="UDPGT"/>
    <property type="match status" value="1"/>
</dbReference>
<gene>
    <name evidence="2" type="ORF">QQ91_0014645</name>
</gene>
<dbReference type="Proteomes" id="UP000031561">
    <property type="component" value="Unassembled WGS sequence"/>
</dbReference>
<keyword evidence="3" id="KW-1185">Reference proteome</keyword>
<dbReference type="PANTHER" id="PTHR48050:SF13">
    <property type="entry name" value="STEROL 3-BETA-GLUCOSYLTRANSFERASE UGT80A2"/>
    <property type="match status" value="1"/>
</dbReference>
<evidence type="ECO:0000313" key="2">
    <source>
        <dbReference type="EMBL" id="MCM1984060.1"/>
    </source>
</evidence>